<dbReference type="GO" id="GO:0006400">
    <property type="term" value="P:tRNA modification"/>
    <property type="evidence" value="ECO:0007669"/>
    <property type="project" value="UniProtKB-UniRule"/>
</dbReference>
<dbReference type="Proteomes" id="UP000051497">
    <property type="component" value="Unassembled WGS sequence"/>
</dbReference>
<dbReference type="AlphaFoldDB" id="A0A0Q9YUJ8"/>
<evidence type="ECO:0000256" key="4">
    <source>
        <dbReference type="ARBA" id="ARBA00022694"/>
    </source>
</evidence>
<comment type="catalytic activity">
    <reaction evidence="7 8">
        <text>cytidine(34) in tRNA(Ile2) + L-lysine + ATP = lysidine(34) in tRNA(Ile2) + AMP + diphosphate + H(+)</text>
        <dbReference type="Rhea" id="RHEA:43744"/>
        <dbReference type="Rhea" id="RHEA-COMP:10625"/>
        <dbReference type="Rhea" id="RHEA-COMP:10670"/>
        <dbReference type="ChEBI" id="CHEBI:15378"/>
        <dbReference type="ChEBI" id="CHEBI:30616"/>
        <dbReference type="ChEBI" id="CHEBI:32551"/>
        <dbReference type="ChEBI" id="CHEBI:33019"/>
        <dbReference type="ChEBI" id="CHEBI:82748"/>
        <dbReference type="ChEBI" id="CHEBI:83665"/>
        <dbReference type="ChEBI" id="CHEBI:456215"/>
        <dbReference type="EC" id="6.3.4.19"/>
    </reaction>
</comment>
<evidence type="ECO:0000313" key="11">
    <source>
        <dbReference type="EMBL" id="MCS5711186.1"/>
    </source>
</evidence>
<gene>
    <name evidence="8 10" type="primary">tilS</name>
    <name evidence="11" type="ORF">HT99x_007055</name>
    <name evidence="10" type="ORF">HT99x_01702</name>
</gene>
<evidence type="ECO:0000256" key="2">
    <source>
        <dbReference type="ARBA" id="ARBA00022490"/>
    </source>
</evidence>
<name>A0A0Q9YUJ8_9GAMM</name>
<comment type="caution">
    <text evidence="10">The sequence shown here is derived from an EMBL/GenBank/DDBJ whole genome shotgun (WGS) entry which is preliminary data.</text>
</comment>
<keyword evidence="3 8" id="KW-0436">Ligase</keyword>
<dbReference type="GO" id="GO:0032267">
    <property type="term" value="F:tRNA(Ile)-lysidine synthase activity"/>
    <property type="evidence" value="ECO:0007669"/>
    <property type="project" value="UniProtKB-EC"/>
</dbReference>
<dbReference type="STRING" id="295108.HT99x_01702"/>
<dbReference type="PANTHER" id="PTHR43033">
    <property type="entry name" value="TRNA(ILE)-LYSIDINE SYNTHASE-RELATED"/>
    <property type="match status" value="1"/>
</dbReference>
<protein>
    <recommendedName>
        <fullName evidence="8">tRNA(Ile)-lysidine synthase</fullName>
        <ecNumber evidence="8">6.3.4.19</ecNumber>
    </recommendedName>
    <alternativeName>
        <fullName evidence="8">tRNA(Ile)-2-lysyl-cytidine synthase</fullName>
    </alternativeName>
    <alternativeName>
        <fullName evidence="8">tRNA(Ile)-lysidine synthetase</fullName>
    </alternativeName>
</protein>
<organism evidence="10">
    <name type="scientific">Candidatus Berkiella aquae</name>
    <dbReference type="NCBI Taxonomy" id="295108"/>
    <lineage>
        <taxon>Bacteria</taxon>
        <taxon>Pseudomonadati</taxon>
        <taxon>Pseudomonadota</taxon>
        <taxon>Gammaproteobacteria</taxon>
        <taxon>Candidatus Berkiellales</taxon>
        <taxon>Candidatus Berkiellaceae</taxon>
        <taxon>Candidatus Berkiella</taxon>
    </lineage>
</organism>
<dbReference type="GO" id="GO:0005524">
    <property type="term" value="F:ATP binding"/>
    <property type="evidence" value="ECO:0007669"/>
    <property type="project" value="UniProtKB-UniRule"/>
</dbReference>
<comment type="subcellular location">
    <subcellularLocation>
        <location evidence="1 8">Cytoplasm</location>
    </subcellularLocation>
</comment>
<keyword evidence="4 8" id="KW-0819">tRNA processing</keyword>
<dbReference type="Gene3D" id="1.20.59.20">
    <property type="match status" value="1"/>
</dbReference>
<proteinExistence type="inferred from homology"/>
<keyword evidence="5 8" id="KW-0547">Nucleotide-binding</keyword>
<dbReference type="NCBIfam" id="TIGR02432">
    <property type="entry name" value="lysidine_TilS_N"/>
    <property type="match status" value="1"/>
</dbReference>
<dbReference type="SUPFAM" id="SSF56037">
    <property type="entry name" value="PheT/TilS domain"/>
    <property type="match status" value="1"/>
</dbReference>
<evidence type="ECO:0000313" key="12">
    <source>
        <dbReference type="Proteomes" id="UP000051497"/>
    </source>
</evidence>
<dbReference type="InterPro" id="IPR012795">
    <property type="entry name" value="tRNA_Ile_lys_synt_N"/>
</dbReference>
<dbReference type="CDD" id="cd01992">
    <property type="entry name" value="TilS_N"/>
    <property type="match status" value="1"/>
</dbReference>
<dbReference type="EMBL" id="LKAJ02000001">
    <property type="protein sequence ID" value="MCS5711186.1"/>
    <property type="molecule type" value="Genomic_DNA"/>
</dbReference>
<dbReference type="SUPFAM" id="SSF82829">
    <property type="entry name" value="MesJ substrate recognition domain-like"/>
    <property type="match status" value="1"/>
</dbReference>
<dbReference type="InterPro" id="IPR012796">
    <property type="entry name" value="Lysidine-tRNA-synth_C"/>
</dbReference>
<evidence type="ECO:0000313" key="10">
    <source>
        <dbReference type="EMBL" id="KRG21146.1"/>
    </source>
</evidence>
<dbReference type="OrthoDB" id="9807403at2"/>
<reference evidence="10" key="1">
    <citation type="submission" date="2015-09" db="EMBL/GenBank/DDBJ databases">
        <title>Draft Genome Sequences of Two Novel Amoeba-resistant Intranuclear Bacteria, Candidatus Berkiella cookevillensis and Candidatus Berkiella aquae.</title>
        <authorList>
            <person name="Mehari Y.T."/>
            <person name="Arivett B.A."/>
            <person name="Farone A.L."/>
            <person name="Gunderson J.H."/>
            <person name="Farone M.B."/>
        </authorList>
    </citation>
    <scope>NUCLEOTIDE SEQUENCE [LARGE SCALE GENOMIC DNA]</scope>
    <source>
        <strain evidence="10">HT99</strain>
    </source>
</reference>
<dbReference type="InterPro" id="IPR015262">
    <property type="entry name" value="tRNA_Ile_lys_synt_subst-bd"/>
</dbReference>
<dbReference type="HAMAP" id="MF_01161">
    <property type="entry name" value="tRNA_Ile_lys_synt"/>
    <property type="match status" value="1"/>
</dbReference>
<evidence type="ECO:0000259" key="9">
    <source>
        <dbReference type="SMART" id="SM00977"/>
    </source>
</evidence>
<evidence type="ECO:0000256" key="7">
    <source>
        <dbReference type="ARBA" id="ARBA00048539"/>
    </source>
</evidence>
<dbReference type="Pfam" id="PF09179">
    <property type="entry name" value="TilS"/>
    <property type="match status" value="1"/>
</dbReference>
<evidence type="ECO:0000256" key="6">
    <source>
        <dbReference type="ARBA" id="ARBA00022840"/>
    </source>
</evidence>
<evidence type="ECO:0000256" key="8">
    <source>
        <dbReference type="HAMAP-Rule" id="MF_01161"/>
    </source>
</evidence>
<evidence type="ECO:0000256" key="1">
    <source>
        <dbReference type="ARBA" id="ARBA00004496"/>
    </source>
</evidence>
<reference evidence="11" key="2">
    <citation type="journal article" date="2016" name="Genome Announc.">
        <title>Draft Genome Sequences of Two Novel Amoeba-Resistant Intranuclear Bacteria, 'Candidatus Berkiella cookevillensis' and 'Candidatus Berkiella aquae'.</title>
        <authorList>
            <person name="Mehari Y.T."/>
            <person name="Arivett B.A."/>
            <person name="Farone A.L."/>
            <person name="Gunderson J.H."/>
            <person name="Farone M.B."/>
        </authorList>
    </citation>
    <scope>NUCLEOTIDE SEQUENCE</scope>
    <source>
        <strain evidence="11">HT99</strain>
    </source>
</reference>
<comment type="domain">
    <text evidence="8">The N-terminal region contains the highly conserved SGGXDS motif, predicted to be a P-loop motif involved in ATP binding.</text>
</comment>
<dbReference type="InterPro" id="IPR012094">
    <property type="entry name" value="tRNA_Ile_lys_synt"/>
</dbReference>
<evidence type="ECO:0000256" key="5">
    <source>
        <dbReference type="ARBA" id="ARBA00022741"/>
    </source>
</evidence>
<dbReference type="SMART" id="SM00977">
    <property type="entry name" value="TilS_C"/>
    <property type="match status" value="1"/>
</dbReference>
<dbReference type="Pfam" id="PF11734">
    <property type="entry name" value="TilS_C"/>
    <property type="match status" value="1"/>
</dbReference>
<dbReference type="NCBIfam" id="TIGR02433">
    <property type="entry name" value="lysidine_TilS_C"/>
    <property type="match status" value="1"/>
</dbReference>
<comment type="similarity">
    <text evidence="8">Belongs to the tRNA(Ile)-lysidine synthase family.</text>
</comment>
<dbReference type="EC" id="6.3.4.19" evidence="8"/>
<feature type="binding site" evidence="8">
    <location>
        <begin position="38"/>
        <end position="43"/>
    </location>
    <ligand>
        <name>ATP</name>
        <dbReference type="ChEBI" id="CHEBI:30616"/>
    </ligand>
</feature>
<evidence type="ECO:0000256" key="3">
    <source>
        <dbReference type="ARBA" id="ARBA00022598"/>
    </source>
</evidence>
<keyword evidence="12" id="KW-1185">Reference proteome</keyword>
<feature type="domain" description="Lysidine-tRNA(Ile) synthetase C-terminal" evidence="9">
    <location>
        <begin position="375"/>
        <end position="447"/>
    </location>
</feature>
<dbReference type="EMBL" id="LKAJ01000006">
    <property type="protein sequence ID" value="KRG21146.1"/>
    <property type="molecule type" value="Genomic_DNA"/>
</dbReference>
<accession>A0A0Q9YUJ8</accession>
<keyword evidence="6 8" id="KW-0067">ATP-binding</keyword>
<keyword evidence="2 8" id="KW-0963">Cytoplasm</keyword>
<dbReference type="InterPro" id="IPR011063">
    <property type="entry name" value="TilS/TtcA_N"/>
</dbReference>
<dbReference type="InterPro" id="IPR014729">
    <property type="entry name" value="Rossmann-like_a/b/a_fold"/>
</dbReference>
<reference evidence="11" key="3">
    <citation type="submission" date="2021-06" db="EMBL/GenBank/DDBJ databases">
        <title>Genomic Description and Analysis of Intracellular Bacteria, Candidatus Berkiella cookevillensis and Candidatus Berkiella aquae.</title>
        <authorList>
            <person name="Kidane D.T."/>
            <person name="Mehari Y.T."/>
            <person name="Rice F.C."/>
            <person name="Arivett B.A."/>
            <person name="Farone A.L."/>
            <person name="Berk S.G."/>
            <person name="Farone M.B."/>
        </authorList>
    </citation>
    <scope>NUCLEOTIDE SEQUENCE</scope>
    <source>
        <strain evidence="11">HT99</strain>
    </source>
</reference>
<dbReference type="GO" id="GO:0005737">
    <property type="term" value="C:cytoplasm"/>
    <property type="evidence" value="ECO:0007669"/>
    <property type="project" value="UniProtKB-SubCell"/>
</dbReference>
<dbReference type="SUPFAM" id="SSF52402">
    <property type="entry name" value="Adenine nucleotide alpha hydrolases-like"/>
    <property type="match status" value="1"/>
</dbReference>
<dbReference type="Gene3D" id="3.40.50.620">
    <property type="entry name" value="HUPs"/>
    <property type="match status" value="1"/>
</dbReference>
<comment type="function">
    <text evidence="8">Ligates lysine onto the cytidine present at position 34 of the AUA codon-specific tRNA(Ile) that contains the anticodon CAU, in an ATP-dependent manner. Cytidine is converted to lysidine, thus changing the amino acid specificity of the tRNA from methionine to isoleucine.</text>
</comment>
<dbReference type="Pfam" id="PF01171">
    <property type="entry name" value="ATP_bind_3"/>
    <property type="match status" value="1"/>
</dbReference>
<dbReference type="RefSeq" id="WP_075066329.1">
    <property type="nucleotide sequence ID" value="NZ_LKAJ02000001.1"/>
</dbReference>
<dbReference type="PANTHER" id="PTHR43033:SF1">
    <property type="entry name" value="TRNA(ILE)-LYSIDINE SYNTHASE-RELATED"/>
    <property type="match status" value="1"/>
</dbReference>
<dbReference type="PATRIC" id="fig|1590043.3.peg.1738"/>
<sequence>MKLKATFSGENDIQATLVKWLKSLEQPLPALELIVAYSGGRDSHVLLHALASLRTQYPFSLRAIHINHGLQAQAKQWALHCKLQAQSLGAAFCELELQLQPAKGQSVEELAREQRYAAFKNNLKPGHLLLTAHTQDDQAETILLQLFRGAGPKGLSGMGESSKLGQARLMRPLLSVPRKAIADYARAHQLIWVEDPSNQNHRFARNFVRHEVFGRLQAHFPGMSACIARSAAHFAQTQQLLDDYIKVDLASCVDEEGALDLQRLRSFNCAKQSAILRQWFANLSIRSPSTRRLQTLCEQALNAKQDAKLCIQFGGVSIRRYRDKLYVILDNQEVPDLAAQEWALHADLYFGEQIWRAKQTLGKGIRASGLTQGSLTVRKRQGGERCKIAGETLSRPLKKILQNQGIPYWQRQQIPLFYAANCLVGVGNAFICEGWQVSNPGELGWVIERVK</sequence>